<evidence type="ECO:0000313" key="4">
    <source>
        <dbReference type="Proteomes" id="UP000190042"/>
    </source>
</evidence>
<proteinExistence type="predicted"/>
<dbReference type="Gene3D" id="2.40.50.100">
    <property type="match status" value="1"/>
</dbReference>
<accession>A0A1T4YGQ0</accession>
<dbReference type="InterPro" id="IPR011053">
    <property type="entry name" value="Single_hybrid_motif"/>
</dbReference>
<dbReference type="EMBL" id="FUYJ01000004">
    <property type="protein sequence ID" value="SKB00471.1"/>
    <property type="molecule type" value="Genomic_DNA"/>
</dbReference>
<feature type="domain" description="Lipoyl-binding" evidence="2">
    <location>
        <begin position="1"/>
        <end position="70"/>
    </location>
</feature>
<evidence type="ECO:0000259" key="2">
    <source>
        <dbReference type="PROSITE" id="PS50968"/>
    </source>
</evidence>
<dbReference type="InterPro" id="IPR050709">
    <property type="entry name" value="Biotin_Carboxyl_Carrier/Decarb"/>
</dbReference>
<gene>
    <name evidence="3" type="ORF">SAMN04244570_2497</name>
</gene>
<dbReference type="Proteomes" id="UP000190042">
    <property type="component" value="Unassembled WGS sequence"/>
</dbReference>
<protein>
    <submittedName>
        <fullName evidence="3">Acetyl-CoA carboxylase biotin carboxyl carrier protein</fullName>
    </submittedName>
</protein>
<dbReference type="SUPFAM" id="SSF51230">
    <property type="entry name" value="Single hybrid motif"/>
    <property type="match status" value="1"/>
</dbReference>
<dbReference type="FunFam" id="2.40.50.100:FF:000003">
    <property type="entry name" value="Acetyl-CoA carboxylase biotin carboxyl carrier protein"/>
    <property type="match status" value="1"/>
</dbReference>
<sequence length="71" mass="7628">MQEVKAAMAGTIFSIEIKVGDVVTRGQVVLIMESMKMEIPLEAEVDGTVTAINGNEGDFVNEDDVLVTIQS</sequence>
<reference evidence="4" key="1">
    <citation type="submission" date="2017-02" db="EMBL/GenBank/DDBJ databases">
        <authorList>
            <person name="Varghese N."/>
            <person name="Submissions S."/>
        </authorList>
    </citation>
    <scope>NUCLEOTIDE SEQUENCE [LARGE SCALE GENOMIC DNA]</scope>
    <source>
        <strain evidence="4">DSM 23966</strain>
    </source>
</reference>
<dbReference type="CDD" id="cd06850">
    <property type="entry name" value="biotinyl_domain"/>
    <property type="match status" value="1"/>
</dbReference>
<dbReference type="Pfam" id="PF00364">
    <property type="entry name" value="Biotin_lipoyl"/>
    <property type="match status" value="1"/>
</dbReference>
<dbReference type="PROSITE" id="PS50968">
    <property type="entry name" value="BIOTINYL_LIPOYL"/>
    <property type="match status" value="1"/>
</dbReference>
<dbReference type="PANTHER" id="PTHR45266">
    <property type="entry name" value="OXALOACETATE DECARBOXYLASE ALPHA CHAIN"/>
    <property type="match status" value="1"/>
</dbReference>
<keyword evidence="4" id="KW-1185">Reference proteome</keyword>
<dbReference type="AlphaFoldDB" id="A0A1T4YGQ0"/>
<dbReference type="RefSeq" id="WP_009765610.1">
    <property type="nucleotide sequence ID" value="NZ_FUYJ01000004.1"/>
</dbReference>
<name>A0A1T4YGQ0_9BACL</name>
<keyword evidence="1" id="KW-0092">Biotin</keyword>
<evidence type="ECO:0000256" key="1">
    <source>
        <dbReference type="ARBA" id="ARBA00023267"/>
    </source>
</evidence>
<dbReference type="InterPro" id="IPR000089">
    <property type="entry name" value="Biotin_lipoyl"/>
</dbReference>
<dbReference type="PANTHER" id="PTHR45266:SF3">
    <property type="entry name" value="OXALOACETATE DECARBOXYLASE ALPHA CHAIN"/>
    <property type="match status" value="1"/>
</dbReference>
<organism evidence="3 4">
    <name type="scientific">Sporosarcina newyorkensis</name>
    <dbReference type="NCBI Taxonomy" id="759851"/>
    <lineage>
        <taxon>Bacteria</taxon>
        <taxon>Bacillati</taxon>
        <taxon>Bacillota</taxon>
        <taxon>Bacilli</taxon>
        <taxon>Bacillales</taxon>
        <taxon>Caryophanaceae</taxon>
        <taxon>Sporosarcina</taxon>
    </lineage>
</organism>
<evidence type="ECO:0000313" key="3">
    <source>
        <dbReference type="EMBL" id="SKB00471.1"/>
    </source>
</evidence>